<feature type="compositionally biased region" description="Polar residues" evidence="3">
    <location>
        <begin position="186"/>
        <end position="211"/>
    </location>
</feature>
<name>A0A0K0F380_STRVS</name>
<evidence type="ECO:0000313" key="6">
    <source>
        <dbReference type="WBParaSite" id="SVE_0326300.1"/>
    </source>
</evidence>
<organism evidence="5 6">
    <name type="scientific">Strongyloides venezuelensis</name>
    <name type="common">Threadworm</name>
    <dbReference type="NCBI Taxonomy" id="75913"/>
    <lineage>
        <taxon>Eukaryota</taxon>
        <taxon>Metazoa</taxon>
        <taxon>Ecdysozoa</taxon>
        <taxon>Nematoda</taxon>
        <taxon>Chromadorea</taxon>
        <taxon>Rhabditida</taxon>
        <taxon>Tylenchina</taxon>
        <taxon>Panagrolaimomorpha</taxon>
        <taxon>Strongyloidoidea</taxon>
        <taxon>Strongyloididae</taxon>
        <taxon>Strongyloides</taxon>
    </lineage>
</organism>
<feature type="region of interest" description="Disordered" evidence="3">
    <location>
        <begin position="324"/>
        <end position="343"/>
    </location>
</feature>
<feature type="region of interest" description="Disordered" evidence="3">
    <location>
        <begin position="186"/>
        <end position="224"/>
    </location>
</feature>
<dbReference type="GO" id="GO:0005634">
    <property type="term" value="C:nucleus"/>
    <property type="evidence" value="ECO:0007669"/>
    <property type="project" value="UniProtKB-SubCell"/>
</dbReference>
<dbReference type="AlphaFoldDB" id="A0A0K0F380"/>
<evidence type="ECO:0000256" key="3">
    <source>
        <dbReference type="SAM" id="MobiDB-lite"/>
    </source>
</evidence>
<feature type="compositionally biased region" description="Polar residues" evidence="3">
    <location>
        <begin position="256"/>
        <end position="266"/>
    </location>
</feature>
<feature type="DNA-binding region" description="Homeobox" evidence="2">
    <location>
        <begin position="285"/>
        <end position="341"/>
    </location>
</feature>
<dbReference type="Gene3D" id="1.10.10.60">
    <property type="entry name" value="Homeodomain-like"/>
    <property type="match status" value="1"/>
</dbReference>
<proteinExistence type="predicted"/>
<comment type="subcellular location">
    <subcellularLocation>
        <location evidence="1 2">Nucleus</location>
    </subcellularLocation>
</comment>
<evidence type="ECO:0000313" key="5">
    <source>
        <dbReference type="Proteomes" id="UP000035680"/>
    </source>
</evidence>
<evidence type="ECO:0000259" key="4">
    <source>
        <dbReference type="PROSITE" id="PS50071"/>
    </source>
</evidence>
<accession>A0A0K0F380</accession>
<dbReference type="GO" id="GO:0003677">
    <property type="term" value="F:DNA binding"/>
    <property type="evidence" value="ECO:0007669"/>
    <property type="project" value="UniProtKB-UniRule"/>
</dbReference>
<dbReference type="InterPro" id="IPR009057">
    <property type="entry name" value="Homeodomain-like_sf"/>
</dbReference>
<keyword evidence="2" id="KW-0371">Homeobox</keyword>
<feature type="region of interest" description="Disordered" evidence="3">
    <location>
        <begin position="238"/>
        <end position="266"/>
    </location>
</feature>
<reference evidence="6" key="2">
    <citation type="submission" date="2015-08" db="UniProtKB">
        <authorList>
            <consortium name="WormBaseParasite"/>
        </authorList>
    </citation>
    <scope>IDENTIFICATION</scope>
</reference>
<evidence type="ECO:0000256" key="2">
    <source>
        <dbReference type="PROSITE-ProRule" id="PRU00108"/>
    </source>
</evidence>
<protein>
    <submittedName>
        <fullName evidence="6">Homeobox domain-containing protein</fullName>
    </submittedName>
</protein>
<keyword evidence="2" id="KW-0539">Nucleus</keyword>
<dbReference type="Proteomes" id="UP000035680">
    <property type="component" value="Unassembled WGS sequence"/>
</dbReference>
<dbReference type="SUPFAM" id="SSF46689">
    <property type="entry name" value="Homeodomain-like"/>
    <property type="match status" value="1"/>
</dbReference>
<dbReference type="PROSITE" id="PS50071">
    <property type="entry name" value="HOMEOBOX_2"/>
    <property type="match status" value="1"/>
</dbReference>
<feature type="domain" description="Homeobox" evidence="4">
    <location>
        <begin position="283"/>
        <end position="340"/>
    </location>
</feature>
<sequence length="343" mass="39425">MEYLTINLIIEPVIVNQQTSNPPPSYGSIKMTVTINPTILIKDICQVVMNKIGLGHLIQYSQAFIKYPRVDYFISAYCFTNQNATVGNLEEWHREYVTVKICARGNVEDFWGFEGRNTLYRNLLELLLKKYPFIRNQENDPFIREAIDRINDSSLLSLKHSYLYCVNEVIVKELVNLPYTTSHYNYPENGTSQEYEQGRTNQMTPESTLTHNPPPTEMTPPKSVQSIPTPYIGFFNQIQSPSDEVGSNPPSDGERSSISTIRQPQVNNTSPIRKRIIFNRMVEIPILEDWYKKVKLPSEYQLEVIAGIVNEASGRSMDRKVTPKNVSNWFSHKRSKDKRGGGY</sequence>
<dbReference type="InterPro" id="IPR001356">
    <property type="entry name" value="HD"/>
</dbReference>
<reference evidence="5" key="1">
    <citation type="submission" date="2014-07" db="EMBL/GenBank/DDBJ databases">
        <authorList>
            <person name="Martin A.A"/>
            <person name="De Silva N."/>
        </authorList>
    </citation>
    <scope>NUCLEOTIDE SEQUENCE</scope>
</reference>
<dbReference type="WBParaSite" id="SVE_0326300.1">
    <property type="protein sequence ID" value="SVE_0326300.1"/>
    <property type="gene ID" value="SVE_0326300"/>
</dbReference>
<keyword evidence="2" id="KW-0238">DNA-binding</keyword>
<keyword evidence="5" id="KW-1185">Reference proteome</keyword>
<evidence type="ECO:0000256" key="1">
    <source>
        <dbReference type="ARBA" id="ARBA00004123"/>
    </source>
</evidence>